<dbReference type="PANTHER" id="PTHR43549:SF3">
    <property type="entry name" value="MULTIDRUG RESISTANCE PROTEIN YPNP-RELATED"/>
    <property type="match status" value="1"/>
</dbReference>
<feature type="transmembrane region" description="Helical" evidence="7">
    <location>
        <begin position="337"/>
        <end position="360"/>
    </location>
</feature>
<evidence type="ECO:0000256" key="4">
    <source>
        <dbReference type="ARBA" id="ARBA00022692"/>
    </source>
</evidence>
<feature type="transmembrane region" description="Helical" evidence="7">
    <location>
        <begin position="445"/>
        <end position="470"/>
    </location>
</feature>
<dbReference type="GO" id="GO:0005886">
    <property type="term" value="C:plasma membrane"/>
    <property type="evidence" value="ECO:0007669"/>
    <property type="project" value="UniProtKB-SubCell"/>
</dbReference>
<feature type="transmembrane region" description="Helical" evidence="7">
    <location>
        <begin position="410"/>
        <end position="433"/>
    </location>
</feature>
<dbReference type="KEGG" id="vfa:MM35RIKEN_21670"/>
<dbReference type="PANTHER" id="PTHR43549">
    <property type="entry name" value="MULTIDRUG RESISTANCE PROTEIN YPNP-RELATED"/>
    <property type="match status" value="1"/>
</dbReference>
<dbReference type="EMBL" id="AP023416">
    <property type="protein sequence ID" value="BCK79975.1"/>
    <property type="molecule type" value="Genomic_DNA"/>
</dbReference>
<proteinExistence type="predicted"/>
<feature type="transmembrane region" description="Helical" evidence="7">
    <location>
        <begin position="61"/>
        <end position="87"/>
    </location>
</feature>
<sequence>MLRLRNRPSLDLLSGSEGWVIFKFSVPIILSYLLQQIYTISDAAICGQTLSVDEIAGVNDVFPILFIFLQFAVGCTAGFSVITSIAAGQGDKPGVRRSFAAQLILGGAMSLLLTAIAILALGPLLRFIGLSETNPGVWKAAYQYSLIIFIGIFAQFYYNLICSVLRSLGDSTTPLIFLLFSTVLNIGLDLFFILALRLGVVGAAVATVLAQALSAVLCLIYAFRKYEELHPTKSDFHVALSFYVRHLRQGIPMGLQFSVLAIGIIVMQRALVGFDIGEGGVMVAGNPAQNGFGAANKLNNFLMCPMNALSTAIVCFHAQNLGAGRQDRIRRGTVKSLLIGLAMYGILGGLGMLLTINGAYQHLFMSADKITEATIRYGNIYLYVDLALYFMLMILFVFRAAVQGVGHAEYALVAGCAELVARVLICAFLPAMVNGGPIDSSASTGAYIALCFGDPGAWTLAVASLIYPAARYLFGAKSKKQRSLSA</sequence>
<dbReference type="Proteomes" id="UP000681343">
    <property type="component" value="Plasmid pMM35_01"/>
</dbReference>
<dbReference type="AlphaFoldDB" id="A0A810Q0K6"/>
<keyword evidence="4 7" id="KW-0812">Transmembrane</keyword>
<evidence type="ECO:0000256" key="6">
    <source>
        <dbReference type="ARBA" id="ARBA00023136"/>
    </source>
</evidence>
<evidence type="ECO:0000256" key="3">
    <source>
        <dbReference type="ARBA" id="ARBA00022475"/>
    </source>
</evidence>
<organism evidence="8 9">
    <name type="scientific">Vescimonas fastidiosa</name>
    <dbReference type="NCBI Taxonomy" id="2714353"/>
    <lineage>
        <taxon>Bacteria</taxon>
        <taxon>Bacillati</taxon>
        <taxon>Bacillota</taxon>
        <taxon>Clostridia</taxon>
        <taxon>Eubacteriales</taxon>
        <taxon>Oscillospiraceae</taxon>
        <taxon>Vescimonas</taxon>
    </lineage>
</organism>
<keyword evidence="2" id="KW-0813">Transport</keyword>
<feature type="transmembrane region" description="Helical" evidence="7">
    <location>
        <begin position="20"/>
        <end position="41"/>
    </location>
</feature>
<dbReference type="Pfam" id="PF01554">
    <property type="entry name" value="MatE"/>
    <property type="match status" value="2"/>
</dbReference>
<dbReference type="GO" id="GO:0015297">
    <property type="term" value="F:antiporter activity"/>
    <property type="evidence" value="ECO:0007669"/>
    <property type="project" value="InterPro"/>
</dbReference>
<name>A0A810Q0K6_9FIRM</name>
<evidence type="ECO:0000256" key="5">
    <source>
        <dbReference type="ARBA" id="ARBA00022989"/>
    </source>
</evidence>
<feature type="transmembrane region" description="Helical" evidence="7">
    <location>
        <begin position="200"/>
        <end position="223"/>
    </location>
</feature>
<feature type="transmembrane region" description="Helical" evidence="7">
    <location>
        <begin position="99"/>
        <end position="121"/>
    </location>
</feature>
<evidence type="ECO:0000313" key="8">
    <source>
        <dbReference type="EMBL" id="BCK79975.1"/>
    </source>
</evidence>
<keyword evidence="5 7" id="KW-1133">Transmembrane helix</keyword>
<keyword evidence="3" id="KW-1003">Cell membrane</keyword>
<feature type="transmembrane region" description="Helical" evidence="7">
    <location>
        <begin position="173"/>
        <end position="194"/>
    </location>
</feature>
<keyword evidence="6 7" id="KW-0472">Membrane</keyword>
<protein>
    <submittedName>
        <fullName evidence="8">MATE family efflux transporter</fullName>
    </submittedName>
</protein>
<comment type="subcellular location">
    <subcellularLocation>
        <location evidence="1">Cell membrane</location>
        <topology evidence="1">Multi-pass membrane protein</topology>
    </subcellularLocation>
</comment>
<keyword evidence="8" id="KW-0614">Plasmid</keyword>
<geneLocation type="plasmid" evidence="8 9">
    <name>pMM35_01</name>
</geneLocation>
<dbReference type="InterPro" id="IPR002528">
    <property type="entry name" value="MATE_fam"/>
</dbReference>
<evidence type="ECO:0000256" key="1">
    <source>
        <dbReference type="ARBA" id="ARBA00004651"/>
    </source>
</evidence>
<accession>A0A810Q0K6</accession>
<dbReference type="InterPro" id="IPR052031">
    <property type="entry name" value="Membrane_Transporter-Flippase"/>
</dbReference>
<evidence type="ECO:0000256" key="2">
    <source>
        <dbReference type="ARBA" id="ARBA00022448"/>
    </source>
</evidence>
<dbReference type="PIRSF" id="PIRSF006603">
    <property type="entry name" value="DinF"/>
    <property type="match status" value="1"/>
</dbReference>
<reference evidence="8" key="1">
    <citation type="submission" date="2020-09" db="EMBL/GenBank/DDBJ databases">
        <title>New species isolated from human feces.</title>
        <authorList>
            <person name="Kitahara M."/>
            <person name="Shigeno Y."/>
            <person name="Shime M."/>
            <person name="Matsumoto Y."/>
            <person name="Nakamura S."/>
            <person name="Motooka D."/>
            <person name="Fukuoka S."/>
            <person name="Nishikawa H."/>
            <person name="Benno Y."/>
        </authorList>
    </citation>
    <scope>NUCLEOTIDE SEQUENCE</scope>
    <source>
        <strain evidence="8">MM35</strain>
        <plasmid evidence="8">pMM35_01</plasmid>
    </source>
</reference>
<keyword evidence="9" id="KW-1185">Reference proteome</keyword>
<dbReference type="RefSeq" id="WP_212821788.1">
    <property type="nucleotide sequence ID" value="NZ_AP023416.1"/>
</dbReference>
<gene>
    <name evidence="8" type="ORF">MM35RIKEN_21670</name>
</gene>
<evidence type="ECO:0000313" key="9">
    <source>
        <dbReference type="Proteomes" id="UP000681343"/>
    </source>
</evidence>
<dbReference type="InterPro" id="IPR048279">
    <property type="entry name" value="MdtK-like"/>
</dbReference>
<feature type="transmembrane region" description="Helical" evidence="7">
    <location>
        <begin position="141"/>
        <end position="161"/>
    </location>
</feature>
<feature type="transmembrane region" description="Helical" evidence="7">
    <location>
        <begin position="380"/>
        <end position="398"/>
    </location>
</feature>
<evidence type="ECO:0000256" key="7">
    <source>
        <dbReference type="SAM" id="Phobius"/>
    </source>
</evidence>
<dbReference type="GO" id="GO:0042910">
    <property type="term" value="F:xenobiotic transmembrane transporter activity"/>
    <property type="evidence" value="ECO:0007669"/>
    <property type="project" value="InterPro"/>
</dbReference>